<dbReference type="EMBL" id="CP068570">
    <property type="protein sequence ID" value="QQZ51191.1"/>
    <property type="molecule type" value="Genomic_DNA"/>
</dbReference>
<protein>
    <submittedName>
        <fullName evidence="1">Uncharacterized protein</fullName>
    </submittedName>
</protein>
<gene>
    <name evidence="1" type="ORF">JKL49_08760</name>
</gene>
<name>A0A974P4Q9_9CAUL</name>
<evidence type="ECO:0000313" key="1">
    <source>
        <dbReference type="EMBL" id="QQZ51191.1"/>
    </source>
</evidence>
<organism evidence="1">
    <name type="scientific">Phenylobacterium glaciei</name>
    <dbReference type="NCBI Taxonomy" id="2803784"/>
    <lineage>
        <taxon>Bacteria</taxon>
        <taxon>Pseudomonadati</taxon>
        <taxon>Pseudomonadota</taxon>
        <taxon>Alphaproteobacteria</taxon>
        <taxon>Caulobacterales</taxon>
        <taxon>Caulobacteraceae</taxon>
        <taxon>Phenylobacterium</taxon>
    </lineage>
</organism>
<sequence>MVGAATVTPETPAARLRPGRAAVVVSARRLDGGFLHEVDDNLHVTQSRISPPGVLRIRPACPWWT</sequence>
<dbReference type="AlphaFoldDB" id="A0A974P4Q9"/>
<proteinExistence type="predicted"/>
<reference evidence="1" key="1">
    <citation type="submission" date="2021-01" db="EMBL/GenBank/DDBJ databases">
        <title>Genome sequence of Phenylobacterium sp. 20VBR1 isolated from a valley glaceir, Ny-Alesund, Svalbard.</title>
        <authorList>
            <person name="Thomas F.A."/>
            <person name="Krishnan K.P."/>
            <person name="Sinha R.K."/>
        </authorList>
    </citation>
    <scope>NUCLEOTIDE SEQUENCE</scope>
    <source>
        <strain evidence="1">20VBR1</strain>
    </source>
</reference>
<accession>A0A974P4Q9</accession>